<dbReference type="Gene3D" id="3.90.1140.10">
    <property type="entry name" value="Cyclic phosphodiesterase"/>
    <property type="match status" value="1"/>
</dbReference>
<name>A0A1R7QCB2_ACIJO</name>
<dbReference type="EMBL" id="FUUY01000004">
    <property type="protein sequence ID" value="SJX21871.1"/>
    <property type="molecule type" value="Genomic_DNA"/>
</dbReference>
<dbReference type="AlphaFoldDB" id="A0A1R7QCB2"/>
<sequence>MNKIVFLQPHSTVVPTEARDYPEWHLGRERYALWYIEVDDPVLISYLTKLREQFSDLLYQPNQRQFHITLFVAGFWVEQATQSDDFSRVQLNQQLERLKNLKLESFQLQMGALNSFESALFLKVDDSAGVLDKIRKTLLHTSQEIAALSYCPHITVGLYREAVSSDHVLARMAEIEAINSSLNVSKLKFGFYQAHVLQGSLFSHTQIELGDAQCN</sequence>
<gene>
    <name evidence="1" type="ORF">ACNJC6_01500</name>
</gene>
<proteinExistence type="predicted"/>
<protein>
    <recommendedName>
        <fullName evidence="3">2'-5' RNA ligase</fullName>
    </recommendedName>
</protein>
<dbReference type="RefSeq" id="WP_087012230.1">
    <property type="nucleotide sequence ID" value="NZ_FUUY01000004.1"/>
</dbReference>
<organism evidence="1 2">
    <name type="scientific">Acinetobacter johnsonii</name>
    <dbReference type="NCBI Taxonomy" id="40214"/>
    <lineage>
        <taxon>Bacteria</taxon>
        <taxon>Pseudomonadati</taxon>
        <taxon>Pseudomonadota</taxon>
        <taxon>Gammaproteobacteria</taxon>
        <taxon>Moraxellales</taxon>
        <taxon>Moraxellaceae</taxon>
        <taxon>Acinetobacter</taxon>
    </lineage>
</organism>
<dbReference type="Pfam" id="PF13563">
    <property type="entry name" value="2_5_RNA_ligase2"/>
    <property type="match status" value="1"/>
</dbReference>
<dbReference type="SUPFAM" id="SSF55144">
    <property type="entry name" value="LigT-like"/>
    <property type="match status" value="1"/>
</dbReference>
<accession>A0A1R7QCB2</accession>
<evidence type="ECO:0008006" key="3">
    <source>
        <dbReference type="Google" id="ProtNLM"/>
    </source>
</evidence>
<reference evidence="1 2" key="1">
    <citation type="submission" date="2017-02" db="EMBL/GenBank/DDBJ databases">
        <authorList>
            <person name="Peterson S.W."/>
        </authorList>
    </citation>
    <scope>NUCLEOTIDE SEQUENCE [LARGE SCALE GENOMIC DNA]</scope>
    <source>
        <strain evidence="1">C6</strain>
    </source>
</reference>
<evidence type="ECO:0000313" key="2">
    <source>
        <dbReference type="Proteomes" id="UP000196240"/>
    </source>
</evidence>
<dbReference type="Proteomes" id="UP000196240">
    <property type="component" value="Unassembled WGS sequence"/>
</dbReference>
<evidence type="ECO:0000313" key="1">
    <source>
        <dbReference type="EMBL" id="SJX21871.1"/>
    </source>
</evidence>
<dbReference type="InterPro" id="IPR009097">
    <property type="entry name" value="Cyclic_Pdiesterase"/>
</dbReference>